<protein>
    <submittedName>
        <fullName evidence="2">Uncharacterized protein</fullName>
    </submittedName>
</protein>
<dbReference type="AlphaFoldDB" id="A0A4Y2BFT2"/>
<organism evidence="2 3">
    <name type="scientific">Araneus ventricosus</name>
    <name type="common">Orbweaver spider</name>
    <name type="synonym">Epeira ventricosa</name>
    <dbReference type="NCBI Taxonomy" id="182803"/>
    <lineage>
        <taxon>Eukaryota</taxon>
        <taxon>Metazoa</taxon>
        <taxon>Ecdysozoa</taxon>
        <taxon>Arthropoda</taxon>
        <taxon>Chelicerata</taxon>
        <taxon>Arachnida</taxon>
        <taxon>Araneae</taxon>
        <taxon>Araneomorphae</taxon>
        <taxon>Entelegynae</taxon>
        <taxon>Araneoidea</taxon>
        <taxon>Araneidae</taxon>
        <taxon>Araneus</taxon>
    </lineage>
</organism>
<reference evidence="2 3" key="1">
    <citation type="journal article" date="2019" name="Sci. Rep.">
        <title>Orb-weaving spider Araneus ventricosus genome elucidates the spidroin gene catalogue.</title>
        <authorList>
            <person name="Kono N."/>
            <person name="Nakamura H."/>
            <person name="Ohtoshi R."/>
            <person name="Moran D.A.P."/>
            <person name="Shinohara A."/>
            <person name="Yoshida Y."/>
            <person name="Fujiwara M."/>
            <person name="Mori M."/>
            <person name="Tomita M."/>
            <person name="Arakawa K."/>
        </authorList>
    </citation>
    <scope>NUCLEOTIDE SEQUENCE [LARGE SCALE GENOMIC DNA]</scope>
</reference>
<evidence type="ECO:0000313" key="2">
    <source>
        <dbReference type="EMBL" id="GBL91132.1"/>
    </source>
</evidence>
<evidence type="ECO:0000313" key="3">
    <source>
        <dbReference type="Proteomes" id="UP000499080"/>
    </source>
</evidence>
<proteinExistence type="predicted"/>
<name>A0A4Y2BFT2_ARAVE</name>
<keyword evidence="3" id="KW-1185">Reference proteome</keyword>
<gene>
    <name evidence="2" type="ORF">AVEN_117563_1</name>
</gene>
<dbReference type="EMBL" id="BGPR01083374">
    <property type="protein sequence ID" value="GBL91132.1"/>
    <property type="molecule type" value="Genomic_DNA"/>
</dbReference>
<sequence>MSSLSSKKETKFHTVLRIPYDRFFLVQIQKLHNQFGILLYNPFETAKTLGRENRVQNASGHGNGSRRSDLASLMFELFTTTSRETTDALTSPRATSNLPVPTAGSNAHRRRNLWVI</sequence>
<dbReference type="Proteomes" id="UP000499080">
    <property type="component" value="Unassembled WGS sequence"/>
</dbReference>
<feature type="region of interest" description="Disordered" evidence="1">
    <location>
        <begin position="84"/>
        <end position="105"/>
    </location>
</feature>
<accession>A0A4Y2BFT2</accession>
<evidence type="ECO:0000256" key="1">
    <source>
        <dbReference type="SAM" id="MobiDB-lite"/>
    </source>
</evidence>
<comment type="caution">
    <text evidence="2">The sequence shown here is derived from an EMBL/GenBank/DDBJ whole genome shotgun (WGS) entry which is preliminary data.</text>
</comment>